<keyword evidence="4" id="KW-0808">Transferase</keyword>
<dbReference type="CDD" id="cd00483">
    <property type="entry name" value="HPPK"/>
    <property type="match status" value="1"/>
</dbReference>
<dbReference type="AlphaFoldDB" id="A0A0H4QGJ7"/>
<evidence type="ECO:0000256" key="5">
    <source>
        <dbReference type="ARBA" id="ARBA00022741"/>
    </source>
</evidence>
<keyword evidence="6 10" id="KW-0418">Kinase</keyword>
<dbReference type="GO" id="GO:0046654">
    <property type="term" value="P:tetrahydrofolate biosynthetic process"/>
    <property type="evidence" value="ECO:0007669"/>
    <property type="project" value="UniProtKB-UniPathway"/>
</dbReference>
<gene>
    <name evidence="10" type="ORF">ABM34_08300</name>
</gene>
<evidence type="ECO:0000259" key="9">
    <source>
        <dbReference type="Pfam" id="PF01288"/>
    </source>
</evidence>
<evidence type="ECO:0000256" key="6">
    <source>
        <dbReference type="ARBA" id="ARBA00022777"/>
    </source>
</evidence>
<dbReference type="KEGG" id="lgn:ABM34_08300"/>
<feature type="domain" description="7,8-dihydro-6-hydroxymethylpterin-pyrophosphokinase" evidence="9">
    <location>
        <begin position="7"/>
        <end position="134"/>
    </location>
</feature>
<sequence>MPETIAYIGIGSNMGKSEDIVASAIKDLQNHPEITGVKSSSYYLTDPVGGVEQDQFINAVIKIDTSLDAHELLNFLHELEIKYKRVRTVRWGPRTLDLDIELFGDEIIHDSELDVPHAEMFNRLFVLIPLLEIIDADNPYKKRIQAAADKLNGQQYIVKIAKEA</sequence>
<evidence type="ECO:0000256" key="1">
    <source>
        <dbReference type="ARBA" id="ARBA00000198"/>
    </source>
</evidence>
<dbReference type="PATRIC" id="fig|1007676.4.peg.1676"/>
<name>A0A0H4QGJ7_9LACO</name>
<evidence type="ECO:0000313" key="11">
    <source>
        <dbReference type="Proteomes" id="UP000036106"/>
    </source>
</evidence>
<dbReference type="Proteomes" id="UP000036106">
    <property type="component" value="Chromosome"/>
</dbReference>
<dbReference type="GO" id="GO:0046656">
    <property type="term" value="P:folic acid biosynthetic process"/>
    <property type="evidence" value="ECO:0007669"/>
    <property type="project" value="UniProtKB-KW"/>
</dbReference>
<dbReference type="InterPro" id="IPR035907">
    <property type="entry name" value="Hppk_sf"/>
</dbReference>
<evidence type="ECO:0000256" key="8">
    <source>
        <dbReference type="ARBA" id="ARBA00022909"/>
    </source>
</evidence>
<dbReference type="GO" id="GO:0003848">
    <property type="term" value="F:2-amino-4-hydroxy-6-hydroxymethyldihydropteridine diphosphokinase activity"/>
    <property type="evidence" value="ECO:0007669"/>
    <property type="project" value="UniProtKB-EC"/>
</dbReference>
<dbReference type="GO" id="GO:0005524">
    <property type="term" value="F:ATP binding"/>
    <property type="evidence" value="ECO:0007669"/>
    <property type="project" value="UniProtKB-KW"/>
</dbReference>
<reference evidence="11" key="1">
    <citation type="submission" date="2015-07" db="EMBL/GenBank/DDBJ databases">
        <title>Lactobacillus ginsenosidimutans/EMML 3141/ whole genome sequencing.</title>
        <authorList>
            <person name="Kim M.K."/>
            <person name="Im W.-T."/>
            <person name="Srinivasan S."/>
            <person name="Lee J.-J."/>
        </authorList>
    </citation>
    <scope>NUCLEOTIDE SEQUENCE [LARGE SCALE GENOMIC DNA]</scope>
    <source>
        <strain evidence="11">EMML 3041</strain>
    </source>
</reference>
<protein>
    <recommendedName>
        <fullName evidence="3">2-amino-4-hydroxy-6-hydroxymethyldihydropteridine diphosphokinase</fullName>
        <ecNumber evidence="3">2.7.6.3</ecNumber>
    </recommendedName>
</protein>
<dbReference type="EMBL" id="CP012034">
    <property type="protein sequence ID" value="AKP67529.1"/>
    <property type="molecule type" value="Genomic_DNA"/>
</dbReference>
<dbReference type="EC" id="2.7.6.3" evidence="3"/>
<evidence type="ECO:0000313" key="10">
    <source>
        <dbReference type="EMBL" id="AKP67529.1"/>
    </source>
</evidence>
<dbReference type="STRING" id="1007676.ABM34_08300"/>
<proteinExistence type="predicted"/>
<keyword evidence="11" id="KW-1185">Reference proteome</keyword>
<dbReference type="PANTHER" id="PTHR43071:SF1">
    <property type="entry name" value="2-AMINO-4-HYDROXY-6-HYDROXYMETHYLDIHYDROPTERIDINE PYROPHOSPHOKINASE"/>
    <property type="match status" value="1"/>
</dbReference>
<organism evidence="10 11">
    <name type="scientific">Companilactobacillus ginsenosidimutans</name>
    <dbReference type="NCBI Taxonomy" id="1007676"/>
    <lineage>
        <taxon>Bacteria</taxon>
        <taxon>Bacillati</taxon>
        <taxon>Bacillota</taxon>
        <taxon>Bacilli</taxon>
        <taxon>Lactobacillales</taxon>
        <taxon>Lactobacillaceae</taxon>
        <taxon>Companilactobacillus</taxon>
    </lineage>
</organism>
<keyword evidence="7" id="KW-0067">ATP-binding</keyword>
<comment type="catalytic activity">
    <reaction evidence="1">
        <text>6-hydroxymethyl-7,8-dihydropterin + ATP = (7,8-dihydropterin-6-yl)methyl diphosphate + AMP + H(+)</text>
        <dbReference type="Rhea" id="RHEA:11412"/>
        <dbReference type="ChEBI" id="CHEBI:15378"/>
        <dbReference type="ChEBI" id="CHEBI:30616"/>
        <dbReference type="ChEBI" id="CHEBI:44841"/>
        <dbReference type="ChEBI" id="CHEBI:72950"/>
        <dbReference type="ChEBI" id="CHEBI:456215"/>
        <dbReference type="EC" id="2.7.6.3"/>
    </reaction>
</comment>
<comment type="pathway">
    <text evidence="2">Cofactor biosynthesis; tetrahydrofolate biosynthesis; 2-amino-4-hydroxy-6-hydroxymethyl-7,8-dihydropteridine diphosphate from 7,8-dihydroneopterin triphosphate: step 4/4.</text>
</comment>
<dbReference type="OrthoDB" id="9808041at2"/>
<dbReference type="Pfam" id="PF01288">
    <property type="entry name" value="HPPK"/>
    <property type="match status" value="1"/>
</dbReference>
<keyword evidence="8" id="KW-0289">Folate biosynthesis</keyword>
<dbReference type="SUPFAM" id="SSF55083">
    <property type="entry name" value="6-hydroxymethyl-7,8-dihydropterin pyrophosphokinase, HPPK"/>
    <property type="match status" value="1"/>
</dbReference>
<dbReference type="NCBIfam" id="TIGR01498">
    <property type="entry name" value="folK"/>
    <property type="match status" value="1"/>
</dbReference>
<dbReference type="UniPathway" id="UPA00077">
    <property type="reaction ID" value="UER00155"/>
</dbReference>
<evidence type="ECO:0000256" key="7">
    <source>
        <dbReference type="ARBA" id="ARBA00022840"/>
    </source>
</evidence>
<dbReference type="RefSeq" id="WP_048704914.1">
    <property type="nucleotide sequence ID" value="NZ_CP012034.1"/>
</dbReference>
<accession>A0A0H4QGJ7</accession>
<keyword evidence="5" id="KW-0547">Nucleotide-binding</keyword>
<dbReference type="Gene3D" id="3.30.70.560">
    <property type="entry name" value="7,8-Dihydro-6-hydroxymethylpterin-pyrophosphokinase HPPK"/>
    <property type="match status" value="1"/>
</dbReference>
<evidence type="ECO:0000256" key="2">
    <source>
        <dbReference type="ARBA" id="ARBA00005051"/>
    </source>
</evidence>
<evidence type="ECO:0000256" key="4">
    <source>
        <dbReference type="ARBA" id="ARBA00022679"/>
    </source>
</evidence>
<evidence type="ECO:0000256" key="3">
    <source>
        <dbReference type="ARBA" id="ARBA00013253"/>
    </source>
</evidence>
<dbReference type="PANTHER" id="PTHR43071">
    <property type="entry name" value="2-AMINO-4-HYDROXY-6-HYDROXYMETHYLDIHYDROPTERIDINE PYROPHOSPHOKINASE"/>
    <property type="match status" value="1"/>
</dbReference>
<dbReference type="GO" id="GO:0016301">
    <property type="term" value="F:kinase activity"/>
    <property type="evidence" value="ECO:0007669"/>
    <property type="project" value="UniProtKB-KW"/>
</dbReference>
<dbReference type="InterPro" id="IPR000550">
    <property type="entry name" value="Hppk"/>
</dbReference>